<dbReference type="PANTHER" id="PTHR40056">
    <property type="entry name" value="HYPOTHETICAL CYTOSOLIC PROTEIN"/>
    <property type="match status" value="1"/>
</dbReference>
<dbReference type="InterPro" id="IPR014975">
    <property type="entry name" value="DUF1836"/>
</dbReference>
<dbReference type="AlphaFoldDB" id="A0A9Q4G0K7"/>
<protein>
    <submittedName>
        <fullName evidence="1">DUF1836 domain-containing protein</fullName>
    </submittedName>
</protein>
<name>A0A9Q4G0K7_SALAG</name>
<gene>
    <name evidence="1" type="ORF">HXA33_15410</name>
</gene>
<organism evidence="1 2">
    <name type="scientific">Salipaludibacillus agaradhaerens</name>
    <name type="common">Bacillus agaradhaerens</name>
    <dbReference type="NCBI Taxonomy" id="76935"/>
    <lineage>
        <taxon>Bacteria</taxon>
        <taxon>Bacillati</taxon>
        <taxon>Bacillota</taxon>
        <taxon>Bacilli</taxon>
        <taxon>Bacillales</taxon>
        <taxon>Bacillaceae</taxon>
    </lineage>
</organism>
<dbReference type="Pfam" id="PF08876">
    <property type="entry name" value="DUF1836"/>
    <property type="match status" value="1"/>
</dbReference>
<dbReference type="EMBL" id="JABXYM010000001">
    <property type="protein sequence ID" value="MCR6097924.1"/>
    <property type="molecule type" value="Genomic_DNA"/>
</dbReference>
<accession>A0A9Q4G0K7</accession>
<keyword evidence="2" id="KW-1185">Reference proteome</keyword>
<dbReference type="RefSeq" id="WP_257822299.1">
    <property type="nucleotide sequence ID" value="NZ_JABXYM010000001.1"/>
</dbReference>
<dbReference type="PANTHER" id="PTHR40056:SF1">
    <property type="entry name" value="DUF1836 DOMAIN-CONTAINING PROTEIN"/>
    <property type="match status" value="1"/>
</dbReference>
<dbReference type="Proteomes" id="UP001057753">
    <property type="component" value="Unassembled WGS sequence"/>
</dbReference>
<evidence type="ECO:0000313" key="2">
    <source>
        <dbReference type="Proteomes" id="UP001057753"/>
    </source>
</evidence>
<proteinExistence type="predicted"/>
<evidence type="ECO:0000313" key="1">
    <source>
        <dbReference type="EMBL" id="MCR6097924.1"/>
    </source>
</evidence>
<sequence length="189" mass="22018">MESLEQLLSKLQLNNHIELTDIPDLDLYMDQVIQLFDNTFNDAKRHEKDKVLTKTMINNYAKGGLIPPIKNKKYTKEHMIFLSLIYELKGVLSIQDIKLTLSELIEGSSRSSEELQTFYRHYLSLSKRNSDKFRQDCTDHLSEVEHLLKDENAMSSEHIMLILTLINMSNIYRKAAEKLVDSLTVQQDK</sequence>
<comment type="caution">
    <text evidence="1">The sequence shown here is derived from an EMBL/GenBank/DDBJ whole genome shotgun (WGS) entry which is preliminary data.</text>
</comment>
<reference evidence="1" key="1">
    <citation type="submission" date="2020-06" db="EMBL/GenBank/DDBJ databases">
        <title>Insight into the genomes of haloalkaliphilic bacilli from Kenyan soda lakes.</title>
        <authorList>
            <person name="Mwirichia R."/>
            <person name="Villamizar G.C."/>
            <person name="Poehlein A."/>
            <person name="Mugweru J."/>
            <person name="Kipnyargis A."/>
            <person name="Kiplimo D."/>
            <person name="Orwa P."/>
            <person name="Daniel R."/>
        </authorList>
    </citation>
    <scope>NUCLEOTIDE SEQUENCE</scope>
    <source>
        <strain evidence="1">B1096_S55</strain>
    </source>
</reference>